<protein>
    <submittedName>
        <fullName evidence="1">Uncharacterized protein</fullName>
    </submittedName>
</protein>
<evidence type="ECO:0000313" key="2">
    <source>
        <dbReference type="Proteomes" id="UP000281553"/>
    </source>
</evidence>
<reference evidence="1 2" key="1">
    <citation type="submission" date="2018-11" db="EMBL/GenBank/DDBJ databases">
        <authorList>
            <consortium name="Pathogen Informatics"/>
        </authorList>
    </citation>
    <scope>NUCLEOTIDE SEQUENCE [LARGE SCALE GENOMIC DNA]</scope>
</reference>
<evidence type="ECO:0000313" key="1">
    <source>
        <dbReference type="EMBL" id="VDN38164.1"/>
    </source>
</evidence>
<dbReference type="AlphaFoldDB" id="A0A3P7N6L9"/>
<dbReference type="OrthoDB" id="2143914at2759"/>
<name>A0A3P7N6L9_DIBLA</name>
<keyword evidence="2" id="KW-1185">Reference proteome</keyword>
<dbReference type="EMBL" id="UYRU01092559">
    <property type="protein sequence ID" value="VDN38164.1"/>
    <property type="molecule type" value="Genomic_DNA"/>
</dbReference>
<gene>
    <name evidence="1" type="ORF">DILT_LOCUS17538</name>
</gene>
<dbReference type="Proteomes" id="UP000281553">
    <property type="component" value="Unassembled WGS sequence"/>
</dbReference>
<sequence length="150" mass="16751">MLERSDPESLPDVKFGEIRRMFFASSFLMNFVRELARRGVTNPEAKAFSLLCSWKPSAELDLPHIPTGEDSETNREFLQLLIDLENHRLLPRLESPVLDDSAEASTSFGFKSSLSIGADDTPSSQQTSRALQMFQVIPAPLLLALSFCMS</sequence>
<proteinExistence type="predicted"/>
<organism evidence="1 2">
    <name type="scientific">Dibothriocephalus latus</name>
    <name type="common">Fish tapeworm</name>
    <name type="synonym">Diphyllobothrium latum</name>
    <dbReference type="NCBI Taxonomy" id="60516"/>
    <lineage>
        <taxon>Eukaryota</taxon>
        <taxon>Metazoa</taxon>
        <taxon>Spiralia</taxon>
        <taxon>Lophotrochozoa</taxon>
        <taxon>Platyhelminthes</taxon>
        <taxon>Cestoda</taxon>
        <taxon>Eucestoda</taxon>
        <taxon>Diphyllobothriidea</taxon>
        <taxon>Diphyllobothriidae</taxon>
        <taxon>Dibothriocephalus</taxon>
    </lineage>
</organism>
<accession>A0A3P7N6L9</accession>